<feature type="domain" description="Helix-turn-helix" evidence="1">
    <location>
        <begin position="3"/>
        <end position="43"/>
    </location>
</feature>
<dbReference type="Proteomes" id="UP001296706">
    <property type="component" value="Unassembled WGS sequence"/>
</dbReference>
<dbReference type="Gene3D" id="1.10.1660.10">
    <property type="match status" value="1"/>
</dbReference>
<gene>
    <name evidence="2" type="ORF">HF577_25910</name>
</gene>
<organism evidence="2 3">
    <name type="scientific">Pseudonocardia xinjiangensis</name>
    <dbReference type="NCBI Taxonomy" id="75289"/>
    <lineage>
        <taxon>Bacteria</taxon>
        <taxon>Bacillati</taxon>
        <taxon>Actinomycetota</taxon>
        <taxon>Actinomycetes</taxon>
        <taxon>Pseudonocardiales</taxon>
        <taxon>Pseudonocardiaceae</taxon>
        <taxon>Pseudonocardia</taxon>
    </lineage>
</organism>
<protein>
    <submittedName>
        <fullName evidence="2">Excisionase family DNA-binding protein</fullName>
    </submittedName>
</protein>
<dbReference type="NCBIfam" id="TIGR01764">
    <property type="entry name" value="excise"/>
    <property type="match status" value="1"/>
</dbReference>
<evidence type="ECO:0000259" key="1">
    <source>
        <dbReference type="Pfam" id="PF12728"/>
    </source>
</evidence>
<sequence length="55" mass="6218">MVSSTELAKALSVSHRTIQRWIAAGTIEAEFRTAGGQYRFSIDKVRDQLRAIEHD</sequence>
<dbReference type="Pfam" id="PF12728">
    <property type="entry name" value="HTH_17"/>
    <property type="match status" value="1"/>
</dbReference>
<evidence type="ECO:0000313" key="3">
    <source>
        <dbReference type="Proteomes" id="UP001296706"/>
    </source>
</evidence>
<dbReference type="SUPFAM" id="SSF46955">
    <property type="entry name" value="Putative DNA-binding domain"/>
    <property type="match status" value="1"/>
</dbReference>
<proteinExistence type="predicted"/>
<comment type="caution">
    <text evidence="2">The sequence shown here is derived from an EMBL/GenBank/DDBJ whole genome shotgun (WGS) entry which is preliminary data.</text>
</comment>
<dbReference type="InterPro" id="IPR009061">
    <property type="entry name" value="DNA-bd_dom_put_sf"/>
</dbReference>
<evidence type="ECO:0000313" key="2">
    <source>
        <dbReference type="EMBL" id="NMH80508.1"/>
    </source>
</evidence>
<dbReference type="EMBL" id="JAAXKY010000104">
    <property type="protein sequence ID" value="NMH80508.1"/>
    <property type="molecule type" value="Genomic_DNA"/>
</dbReference>
<reference evidence="2 3" key="1">
    <citation type="submission" date="2020-04" db="EMBL/GenBank/DDBJ databases">
        <authorList>
            <person name="Klaysubun C."/>
            <person name="Duangmal K."/>
            <person name="Lipun K."/>
        </authorList>
    </citation>
    <scope>NUCLEOTIDE SEQUENCE [LARGE SCALE GENOMIC DNA]</scope>
    <source>
        <strain evidence="2 3">JCM 11839</strain>
    </source>
</reference>
<name>A0ABX1RJF9_9PSEU</name>
<keyword evidence="2" id="KW-0238">DNA-binding</keyword>
<dbReference type="InterPro" id="IPR010093">
    <property type="entry name" value="SinI_DNA-bd"/>
</dbReference>
<accession>A0ABX1RJF9</accession>
<keyword evidence="3" id="KW-1185">Reference proteome</keyword>
<dbReference type="InterPro" id="IPR041657">
    <property type="entry name" value="HTH_17"/>
</dbReference>
<dbReference type="GO" id="GO:0003677">
    <property type="term" value="F:DNA binding"/>
    <property type="evidence" value="ECO:0007669"/>
    <property type="project" value="UniProtKB-KW"/>
</dbReference>